<keyword evidence="7" id="KW-0349">Heme</keyword>
<feature type="transmembrane region" description="Helical" evidence="7">
    <location>
        <begin position="52"/>
        <end position="69"/>
    </location>
</feature>
<dbReference type="HAMAP" id="MF_01207">
    <property type="entry name" value="MsrQ"/>
    <property type="match status" value="1"/>
</dbReference>
<evidence type="ECO:0000259" key="8">
    <source>
        <dbReference type="Pfam" id="PF01794"/>
    </source>
</evidence>
<dbReference type="GO" id="GO:0046872">
    <property type="term" value="F:metal ion binding"/>
    <property type="evidence" value="ECO:0007669"/>
    <property type="project" value="UniProtKB-KW"/>
</dbReference>
<dbReference type="PANTHER" id="PTHR36964:SF1">
    <property type="entry name" value="PROTEIN-METHIONINE-SULFOXIDE REDUCTASE HEME-BINDING SUBUNIT MSRQ"/>
    <property type="match status" value="1"/>
</dbReference>
<feature type="transmembrane region" description="Helical" evidence="7">
    <location>
        <begin position="81"/>
        <end position="104"/>
    </location>
</feature>
<evidence type="ECO:0000256" key="5">
    <source>
        <dbReference type="ARBA" id="ARBA00023004"/>
    </source>
</evidence>
<dbReference type="RefSeq" id="WP_132861862.1">
    <property type="nucleotide sequence ID" value="NZ_SMGR01000004.1"/>
</dbReference>
<evidence type="ECO:0000256" key="1">
    <source>
        <dbReference type="ARBA" id="ARBA00004141"/>
    </source>
</evidence>
<comment type="subcellular location">
    <subcellularLocation>
        <location evidence="7">Cell membrane</location>
        <topology evidence="7">Multi-pass membrane protein</topology>
    </subcellularLocation>
    <subcellularLocation>
        <location evidence="1">Membrane</location>
        <topology evidence="1">Multi-pass membrane protein</topology>
    </subcellularLocation>
</comment>
<comment type="function">
    <text evidence="7">Part of the MsrPQ system that repairs oxidized periplasmic proteins containing methionine sulfoxide residues (Met-O), using respiratory chain electrons. Thus protects these proteins from oxidative-stress damage caused by reactive species of oxygen and chlorine generated by the host defense mechanisms. MsrPQ is essential for the maintenance of envelope integrity under bleach stress, rescuing a wide series of structurally unrelated periplasmic proteins from methionine oxidation. MsrQ provides electrons for reduction to the reductase catalytic subunit MsrP, using the quinone pool of the respiratory chain.</text>
</comment>
<keyword evidence="10" id="KW-1185">Reference proteome</keyword>
<evidence type="ECO:0000256" key="7">
    <source>
        <dbReference type="HAMAP-Rule" id="MF_01207"/>
    </source>
</evidence>
<keyword evidence="4 7" id="KW-1133">Transmembrane helix</keyword>
<evidence type="ECO:0000256" key="2">
    <source>
        <dbReference type="ARBA" id="ARBA00022448"/>
    </source>
</evidence>
<keyword evidence="7" id="KW-0285">Flavoprotein</keyword>
<keyword evidence="6 7" id="KW-0472">Membrane</keyword>
<keyword evidence="7" id="KW-0249">Electron transport</keyword>
<keyword evidence="7" id="KW-0479">Metal-binding</keyword>
<evidence type="ECO:0000256" key="3">
    <source>
        <dbReference type="ARBA" id="ARBA00022692"/>
    </source>
</evidence>
<dbReference type="GO" id="GO:0010181">
    <property type="term" value="F:FMN binding"/>
    <property type="evidence" value="ECO:0007669"/>
    <property type="project" value="UniProtKB-UniRule"/>
</dbReference>
<dbReference type="InterPro" id="IPR013130">
    <property type="entry name" value="Fe3_Rdtase_TM_dom"/>
</dbReference>
<organism evidence="9 10">
    <name type="scientific">Shimia isoporae</name>
    <dbReference type="NCBI Taxonomy" id="647720"/>
    <lineage>
        <taxon>Bacteria</taxon>
        <taxon>Pseudomonadati</taxon>
        <taxon>Pseudomonadota</taxon>
        <taxon>Alphaproteobacteria</taxon>
        <taxon>Rhodobacterales</taxon>
        <taxon>Roseobacteraceae</taxon>
    </lineage>
</organism>
<dbReference type="InterPro" id="IPR022837">
    <property type="entry name" value="MsrQ-like"/>
</dbReference>
<comment type="caution">
    <text evidence="9">The sequence shown here is derived from an EMBL/GenBank/DDBJ whole genome shotgun (WGS) entry which is preliminary data.</text>
</comment>
<proteinExistence type="inferred from homology"/>
<dbReference type="GO" id="GO:0016679">
    <property type="term" value="F:oxidoreductase activity, acting on diphenols and related substances as donors"/>
    <property type="evidence" value="ECO:0007669"/>
    <property type="project" value="TreeGrafter"/>
</dbReference>
<dbReference type="Proteomes" id="UP000295673">
    <property type="component" value="Unassembled WGS sequence"/>
</dbReference>
<comment type="subunit">
    <text evidence="7">Heterodimer of a catalytic subunit (MsrP) and a heme-binding subunit (MsrQ).</text>
</comment>
<keyword evidence="7" id="KW-1003">Cell membrane</keyword>
<name>A0A4R1N665_9RHOB</name>
<evidence type="ECO:0000313" key="9">
    <source>
        <dbReference type="EMBL" id="TCL00026.1"/>
    </source>
</evidence>
<dbReference type="GO" id="GO:0020037">
    <property type="term" value="F:heme binding"/>
    <property type="evidence" value="ECO:0007669"/>
    <property type="project" value="UniProtKB-UniRule"/>
</dbReference>
<dbReference type="GO" id="GO:0005886">
    <property type="term" value="C:plasma membrane"/>
    <property type="evidence" value="ECO:0007669"/>
    <property type="project" value="UniProtKB-SubCell"/>
</dbReference>
<accession>A0A4R1N665</accession>
<dbReference type="NCBIfam" id="NF003833">
    <property type="entry name" value="PRK05419.1-5"/>
    <property type="match status" value="1"/>
</dbReference>
<comment type="similarity">
    <text evidence="7">Belongs to the MsrQ family.</text>
</comment>
<evidence type="ECO:0000256" key="6">
    <source>
        <dbReference type="ARBA" id="ARBA00023136"/>
    </source>
</evidence>
<feature type="transmembrane region" description="Helical" evidence="7">
    <location>
        <begin position="15"/>
        <end position="32"/>
    </location>
</feature>
<gene>
    <name evidence="7" type="primary">msrQ</name>
    <name evidence="9" type="ORF">BXY66_3734</name>
</gene>
<comment type="cofactor">
    <cofactor evidence="7">
        <name>FMN</name>
        <dbReference type="ChEBI" id="CHEBI:58210"/>
    </cofactor>
    <text evidence="7">Binds 1 FMN per subunit.</text>
</comment>
<sequence>MTDTFNSLIRRIPKWLLYTVAAFYPAWLLYSGLTGGLGVDPVKAMEHALGKVGLQLIVLGLIVTPLRSLSGVSLLPLRRVIGVVAFSYILLHFAVWLVLDVQILSQIWADILKRPYVTVGMVGLVLLLPLALTSNNWSVRKLGPRWRKLHKLTYPAALFGVAHYLMQSRGFQYEPLIYVGVVVLLVAWRLLPRRRPAAKTS</sequence>
<feature type="transmembrane region" description="Helical" evidence="7">
    <location>
        <begin position="149"/>
        <end position="166"/>
    </location>
</feature>
<dbReference type="GO" id="GO:0009055">
    <property type="term" value="F:electron transfer activity"/>
    <property type="evidence" value="ECO:0007669"/>
    <property type="project" value="UniProtKB-UniRule"/>
</dbReference>
<keyword evidence="2 7" id="KW-0813">Transport</keyword>
<protein>
    <recommendedName>
        <fullName evidence="7">Protein-methionine-sulfoxide reductase heme-binding subunit MsrQ</fullName>
    </recommendedName>
    <alternativeName>
        <fullName evidence="7">Flavocytochrome MsrQ</fullName>
    </alternativeName>
</protein>
<dbReference type="Pfam" id="PF01794">
    <property type="entry name" value="Ferric_reduct"/>
    <property type="match status" value="1"/>
</dbReference>
<feature type="transmembrane region" description="Helical" evidence="7">
    <location>
        <begin position="172"/>
        <end position="191"/>
    </location>
</feature>
<keyword evidence="3 7" id="KW-0812">Transmembrane</keyword>
<dbReference type="GO" id="GO:0030091">
    <property type="term" value="P:protein repair"/>
    <property type="evidence" value="ECO:0007669"/>
    <property type="project" value="UniProtKB-UniRule"/>
</dbReference>
<evidence type="ECO:0000313" key="10">
    <source>
        <dbReference type="Proteomes" id="UP000295673"/>
    </source>
</evidence>
<feature type="domain" description="Ferric oxidoreductase" evidence="8">
    <location>
        <begin position="56"/>
        <end position="161"/>
    </location>
</feature>
<feature type="transmembrane region" description="Helical" evidence="7">
    <location>
        <begin position="116"/>
        <end position="137"/>
    </location>
</feature>
<dbReference type="OrthoDB" id="9788328at2"/>
<dbReference type="AlphaFoldDB" id="A0A4R1N665"/>
<keyword evidence="5 7" id="KW-0408">Iron</keyword>
<reference evidence="9 10" key="1">
    <citation type="submission" date="2019-03" db="EMBL/GenBank/DDBJ databases">
        <title>Genomic Encyclopedia of Archaeal and Bacterial Type Strains, Phase II (KMG-II): from individual species to whole genera.</title>
        <authorList>
            <person name="Goeker M."/>
        </authorList>
    </citation>
    <scope>NUCLEOTIDE SEQUENCE [LARGE SCALE GENOMIC DNA]</scope>
    <source>
        <strain evidence="9 10">DSM 26433</strain>
    </source>
</reference>
<dbReference type="EMBL" id="SMGR01000004">
    <property type="protein sequence ID" value="TCL00026.1"/>
    <property type="molecule type" value="Genomic_DNA"/>
</dbReference>
<evidence type="ECO:0000256" key="4">
    <source>
        <dbReference type="ARBA" id="ARBA00022989"/>
    </source>
</evidence>
<comment type="cofactor">
    <cofactor evidence="7">
        <name>heme b</name>
        <dbReference type="ChEBI" id="CHEBI:60344"/>
    </cofactor>
    <text evidence="7">Binds 1 heme b (iron(II)-protoporphyrin IX) group per subunit.</text>
</comment>
<dbReference type="PANTHER" id="PTHR36964">
    <property type="entry name" value="PROTEIN-METHIONINE-SULFOXIDE REDUCTASE HEME-BINDING SUBUNIT MSRQ"/>
    <property type="match status" value="1"/>
</dbReference>
<keyword evidence="7" id="KW-0288">FMN</keyword>